<keyword evidence="2" id="KW-0472">Membrane</keyword>
<keyword evidence="2" id="KW-1133">Transmembrane helix</keyword>
<evidence type="ECO:0000256" key="2">
    <source>
        <dbReference type="SAM" id="Phobius"/>
    </source>
</evidence>
<dbReference type="EMBL" id="JABTTY010000001">
    <property type="protein sequence ID" value="MBE7525571.1"/>
    <property type="molecule type" value="Genomic_DNA"/>
</dbReference>
<evidence type="ECO:0000313" key="4">
    <source>
        <dbReference type="Proteomes" id="UP000710385"/>
    </source>
</evidence>
<proteinExistence type="predicted"/>
<dbReference type="GO" id="GO:0043107">
    <property type="term" value="P:type IV pilus-dependent motility"/>
    <property type="evidence" value="ECO:0007669"/>
    <property type="project" value="InterPro"/>
</dbReference>
<dbReference type="GO" id="GO:0043683">
    <property type="term" value="P:type IV pilus assembly"/>
    <property type="evidence" value="ECO:0007669"/>
    <property type="project" value="InterPro"/>
</dbReference>
<dbReference type="InterPro" id="IPR007445">
    <property type="entry name" value="PilO"/>
</dbReference>
<reference evidence="3" key="1">
    <citation type="submission" date="2020-05" db="EMBL/GenBank/DDBJ databases">
        <title>High-Quality Genomes of Partial-Nitritation/Anammox System by Hierarchical Clustering Based Hybrid Assembly.</title>
        <authorList>
            <person name="Liu L."/>
            <person name="Wang Y."/>
            <person name="Che Y."/>
            <person name="Chen Y."/>
            <person name="Xia Y."/>
            <person name="Luo R."/>
            <person name="Cheng S.H."/>
            <person name="Zheng C."/>
            <person name="Zhang T."/>
        </authorList>
    </citation>
    <scope>NUCLEOTIDE SEQUENCE</scope>
    <source>
        <strain evidence="3">H1_PAT1</strain>
    </source>
</reference>
<dbReference type="InterPro" id="IPR014717">
    <property type="entry name" value="Transl_elong_EF1B/ribsomal_bS6"/>
</dbReference>
<dbReference type="Gene3D" id="3.30.70.60">
    <property type="match status" value="1"/>
</dbReference>
<evidence type="ECO:0000313" key="3">
    <source>
        <dbReference type="EMBL" id="MBE7525571.1"/>
    </source>
</evidence>
<organism evidence="3 4">
    <name type="scientific">candidate division WWE3 bacterium</name>
    <dbReference type="NCBI Taxonomy" id="2053526"/>
    <lineage>
        <taxon>Bacteria</taxon>
        <taxon>Katanobacteria</taxon>
    </lineage>
</organism>
<name>A0A928TUH9_UNCKA</name>
<feature type="region of interest" description="Disordered" evidence="1">
    <location>
        <begin position="1"/>
        <end position="48"/>
    </location>
</feature>
<gene>
    <name evidence="3" type="primary">pilO</name>
    <name evidence="3" type="ORF">HS096_04275</name>
</gene>
<feature type="compositionally biased region" description="Basic and acidic residues" evidence="1">
    <location>
        <begin position="38"/>
        <end position="48"/>
    </location>
</feature>
<dbReference type="Pfam" id="PF04350">
    <property type="entry name" value="PilO"/>
    <property type="match status" value="1"/>
</dbReference>
<accession>A0A928TUH9</accession>
<keyword evidence="2" id="KW-0812">Transmembrane</keyword>
<dbReference type="AlphaFoldDB" id="A0A928TUH9"/>
<dbReference type="Proteomes" id="UP000710385">
    <property type="component" value="Unassembled WGS sequence"/>
</dbReference>
<feature type="transmembrane region" description="Helical" evidence="2">
    <location>
        <begin position="57"/>
        <end position="81"/>
    </location>
</feature>
<protein>
    <submittedName>
        <fullName evidence="3">Type 4a pilus biogenesis protein PilO</fullName>
    </submittedName>
</protein>
<evidence type="ECO:0000256" key="1">
    <source>
        <dbReference type="SAM" id="MobiDB-lite"/>
    </source>
</evidence>
<comment type="caution">
    <text evidence="3">The sequence shown here is derived from an EMBL/GenBank/DDBJ whole genome shotgun (WGS) entry which is preliminary data.</text>
</comment>
<sequence length="252" mass="27734">MPDFLHEDQNAIVPPSPAGASGKRGRRRFEGASPQAEAKNEQEPEDKKEPSVLFTQYYGSVFLLVTAAFLGSGYLLLYPLVRSFKMLDRDIRNQNEVLQDERAYLNSLDQSIAAAQAIPEETIDRVNEALPRTIGIPKLLQNMSLIADENGVKLNSVQFNAVPPEEAASQRGRTIRMRPLDLNITLFSPGYRQTRAFLEDLETNLRVMDVKNIAVNANEQTGELSYAILLTAYSIEPAPTSAPTTAAASAAP</sequence>